<evidence type="ECO:0000313" key="5">
    <source>
        <dbReference type="EMBL" id="CCK25831.1"/>
    </source>
</evidence>
<dbReference type="Pfam" id="PF00656">
    <property type="entry name" value="Peptidase_C14"/>
    <property type="match status" value="1"/>
</dbReference>
<dbReference type="GO" id="GO:0071972">
    <property type="term" value="F:peptidoglycan L,D-transpeptidase activity"/>
    <property type="evidence" value="ECO:0007669"/>
    <property type="project" value="TreeGrafter"/>
</dbReference>
<name>K4QT59_STRDJ</name>
<dbReference type="PANTHER" id="PTHR30627:SF24">
    <property type="entry name" value="PENICILLIN-BINDING PROTEIN 4B"/>
    <property type="match status" value="1"/>
</dbReference>
<organism evidence="5 6">
    <name type="scientific">Streptomyces davaonensis (strain DSM 101723 / JCM 4913 / KCC S-0913 / 768)</name>
    <dbReference type="NCBI Taxonomy" id="1214101"/>
    <lineage>
        <taxon>Bacteria</taxon>
        <taxon>Bacillati</taxon>
        <taxon>Actinomycetota</taxon>
        <taxon>Actinomycetes</taxon>
        <taxon>Kitasatosporales</taxon>
        <taxon>Streptomycetaceae</taxon>
        <taxon>Streptomyces</taxon>
    </lineage>
</organism>
<dbReference type="PANTHER" id="PTHR30627">
    <property type="entry name" value="PEPTIDOGLYCAN D,D-TRANSPEPTIDASE"/>
    <property type="match status" value="1"/>
</dbReference>
<proteinExistence type="predicted"/>
<keyword evidence="1" id="KW-0472">Membrane</keyword>
<dbReference type="InterPro" id="IPR012338">
    <property type="entry name" value="Beta-lactam/transpept-like"/>
</dbReference>
<dbReference type="Proteomes" id="UP000008043">
    <property type="component" value="Chromosome"/>
</dbReference>
<dbReference type="EMBL" id="HE971709">
    <property type="protein sequence ID" value="CCK25831.1"/>
    <property type="molecule type" value="Genomic_DNA"/>
</dbReference>
<evidence type="ECO:0000259" key="4">
    <source>
        <dbReference type="Pfam" id="PF21922"/>
    </source>
</evidence>
<dbReference type="InterPro" id="IPR011600">
    <property type="entry name" value="Pept_C14_caspase"/>
</dbReference>
<evidence type="ECO:0000259" key="2">
    <source>
        <dbReference type="Pfam" id="PF00656"/>
    </source>
</evidence>
<dbReference type="GO" id="GO:0008658">
    <property type="term" value="F:penicillin binding"/>
    <property type="evidence" value="ECO:0007669"/>
    <property type="project" value="InterPro"/>
</dbReference>
<dbReference type="AlphaFoldDB" id="K4QT59"/>
<protein>
    <submittedName>
        <fullName evidence="5">Uncharacterized protein</fullName>
    </submittedName>
</protein>
<reference evidence="5 6" key="1">
    <citation type="journal article" date="2012" name="J. Bacteriol.">
        <title>Genome sequence of the bacterium Streptomyces davawensis JCM 4913 and heterologous production of the unique antibiotic roseoflavin.</title>
        <authorList>
            <person name="Jankowitsch F."/>
            <person name="Schwarz J."/>
            <person name="Ruckert C."/>
            <person name="Gust B."/>
            <person name="Szczepanowski R."/>
            <person name="Blom J."/>
            <person name="Pelzer S."/>
            <person name="Kalinowski J."/>
            <person name="Mack M."/>
        </authorList>
    </citation>
    <scope>NUCLEOTIDE SEQUENCE [LARGE SCALE GENOMIC DNA]</scope>
    <source>
        <strain evidence="6">DSM 101723 / JCM 4913 / KCC S-0913 / 768</strain>
    </source>
</reference>
<keyword evidence="1" id="KW-0812">Transmembrane</keyword>
<dbReference type="Pfam" id="PF21922">
    <property type="entry name" value="PBP_dimer_2"/>
    <property type="match status" value="1"/>
</dbReference>
<dbReference type="GO" id="GO:0006508">
    <property type="term" value="P:proteolysis"/>
    <property type="evidence" value="ECO:0007669"/>
    <property type="project" value="InterPro"/>
</dbReference>
<dbReference type="NCBIfam" id="NF047832">
    <property type="entry name" value="caspase_w_EACC1"/>
    <property type="match status" value="1"/>
</dbReference>
<dbReference type="RefSeq" id="WP_015656226.1">
    <property type="nucleotide sequence ID" value="NC_020504.1"/>
</dbReference>
<dbReference type="InterPro" id="IPR029030">
    <property type="entry name" value="Caspase-like_dom_sf"/>
</dbReference>
<dbReference type="Pfam" id="PF00905">
    <property type="entry name" value="Transpeptidase"/>
    <property type="match status" value="1"/>
</dbReference>
<dbReference type="STRING" id="1214101.BN159_1452"/>
<dbReference type="HOGENOM" id="CLU_304810_0_0_11"/>
<dbReference type="KEGG" id="sdv:BN159_1452"/>
<dbReference type="InterPro" id="IPR001460">
    <property type="entry name" value="PCN-bd_Tpept"/>
</dbReference>
<dbReference type="OrthoDB" id="491589at2"/>
<feature type="domain" description="Penicillin binding protein A dimerisation" evidence="4">
    <location>
        <begin position="568"/>
        <end position="633"/>
    </location>
</feature>
<dbReference type="GO" id="GO:0071555">
    <property type="term" value="P:cell wall organization"/>
    <property type="evidence" value="ECO:0007669"/>
    <property type="project" value="TreeGrafter"/>
</dbReference>
<evidence type="ECO:0000256" key="1">
    <source>
        <dbReference type="SAM" id="Phobius"/>
    </source>
</evidence>
<accession>K4QT59</accession>
<dbReference type="InterPro" id="IPR054120">
    <property type="entry name" value="PBPA_dimer"/>
</dbReference>
<dbReference type="eggNOG" id="COG4249">
    <property type="taxonomic scope" value="Bacteria"/>
</dbReference>
<dbReference type="SUPFAM" id="SSF52129">
    <property type="entry name" value="Caspase-like"/>
    <property type="match status" value="1"/>
</dbReference>
<feature type="domain" description="Peptidase C14 caspase" evidence="2">
    <location>
        <begin position="5"/>
        <end position="223"/>
    </location>
</feature>
<feature type="transmembrane region" description="Helical" evidence="1">
    <location>
        <begin position="498"/>
        <end position="521"/>
    </location>
</feature>
<dbReference type="GO" id="GO:0005886">
    <property type="term" value="C:plasma membrane"/>
    <property type="evidence" value="ECO:0007669"/>
    <property type="project" value="TreeGrafter"/>
</dbReference>
<keyword evidence="6" id="KW-1185">Reference proteome</keyword>
<gene>
    <name evidence="5" type="ORF">BN159_1452</name>
</gene>
<evidence type="ECO:0000259" key="3">
    <source>
        <dbReference type="Pfam" id="PF00905"/>
    </source>
</evidence>
<dbReference type="GO" id="GO:0004197">
    <property type="term" value="F:cysteine-type endopeptidase activity"/>
    <property type="evidence" value="ECO:0007669"/>
    <property type="project" value="InterPro"/>
</dbReference>
<feature type="transmembrane region" description="Helical" evidence="1">
    <location>
        <begin position="533"/>
        <end position="553"/>
    </location>
</feature>
<feature type="domain" description="Penicillin-binding protein transpeptidase" evidence="3">
    <location>
        <begin position="658"/>
        <end position="970"/>
    </location>
</feature>
<dbReference type="Gene3D" id="3.90.1310.10">
    <property type="entry name" value="Penicillin-binding protein 2a (Domain 2)"/>
    <property type="match status" value="1"/>
</dbReference>
<dbReference type="Gene3D" id="3.40.710.10">
    <property type="entry name" value="DD-peptidase/beta-lactamase superfamily"/>
    <property type="match status" value="1"/>
</dbReference>
<keyword evidence="1" id="KW-1133">Transmembrane helix</keyword>
<sequence length="974" mass="102869">MRERRRHALLVATSSYEDPSLRALWAPIRDATDLARILGDPAIGAFTVEVLNDVGAHELRRGVEDFFADCSVSDTLLLHFACHGLKDEGGKLFLAARDTVRTRLESTAIPAEYVSRLMLRSRAGRAAVMLDCCYAGAFERGLFNRADPDVHVEDNFSALERSDGERGRAVLTASSAVEYAFEGSRMVPSAVAGSTMGAGVAEGEPGPSLFTGALVEGLRTGEADLGGDGAVGLAELAEYIGGRVRAVTPHQNPQLWMFGAYGDLTIARSVRRPATVALPMGAEVRAEPDPLEQRLRSVADLRASLDGPDVSRALAALAELRRLARDESGRVREAALEAGAAAAPRTTTAHWDLGVIPVGRPGPESGIPVFGPPVVQATLELSSDSEWLRIRPTVEGMALSALTREPGVYEGHVIVRAATGECELTVSVTTYAETVADVPATDVPVPAVTLLGPEPSTARPVGRRLLVRAHAAVAALGAGTVLTLGIRAALVPGRQFTGAHVILAAVTVLYLMAPALIPLIGRTRLPRLSPRGQLLHGVAALSTVGVVVVALLLGRPADGTLARYDRPRGDILVEDEPITGSKDTGGKQRYQRTYSDGQLYAAVSGYASQAFGTSLLEQVEDEVLTATRTSQRTGQDVATTINASAQKAAFSALGDREGAVVALDPRTGAILALVSTPSYDPSTFAGASPEHDDAWKKLQNDKKQPMLNRALRQTYPPGSTFKVVTAAAALENDLYTSIEDRTNTPSPWTLPETTTQLSNETDAPCENASLKDALRHSCNTVFGKIGFDLGSDKVLAQAEEFGFNAEHLVPLRAVESIYPEKTSPSQNALSAIGQYNTRATPLEMAMVAAAVANDGTLMRPYLVRAAPADGDATEPKVLSRPTSEATARKLQQMMRAVVDSGTGTDAAIRDVEVGGKPGTAQSVDSESAYAWFISYAKAESASNASVAVAVVVQDDEADGAAAPIARKVMEAVLD</sequence>
<dbReference type="InterPro" id="IPR050515">
    <property type="entry name" value="Beta-lactam/transpept"/>
</dbReference>
<dbReference type="SUPFAM" id="SSF56601">
    <property type="entry name" value="beta-lactamase/transpeptidase-like"/>
    <property type="match status" value="1"/>
</dbReference>
<feature type="transmembrane region" description="Helical" evidence="1">
    <location>
        <begin position="465"/>
        <end position="486"/>
    </location>
</feature>
<evidence type="ECO:0000313" key="6">
    <source>
        <dbReference type="Proteomes" id="UP000008043"/>
    </source>
</evidence>
<dbReference type="PATRIC" id="fig|1214101.3.peg.1471"/>
<dbReference type="Gene3D" id="3.40.50.1460">
    <property type="match status" value="1"/>
</dbReference>
<dbReference type="eggNOG" id="COG0768">
    <property type="taxonomic scope" value="Bacteria"/>
</dbReference>